<comment type="subcellular location">
    <subcellularLocation>
        <location evidence="2">Membrane</location>
    </subcellularLocation>
    <subcellularLocation>
        <location evidence="12">Mitochondrion inner membrane</location>
        <topology evidence="12">Single-pass membrane protein</topology>
    </subcellularLocation>
    <subcellularLocation>
        <location evidence="1">Plastid</location>
        <location evidence="1">Chloroplast</location>
    </subcellularLocation>
</comment>
<dbReference type="GO" id="GO:0005743">
    <property type="term" value="C:mitochondrial inner membrane"/>
    <property type="evidence" value="ECO:0007669"/>
    <property type="project" value="UniProtKB-SubCell"/>
</dbReference>
<evidence type="ECO:0000256" key="12">
    <source>
        <dbReference type="RuleBase" id="RU361255"/>
    </source>
</evidence>
<dbReference type="EMBL" id="JANCYW010000010">
    <property type="protein sequence ID" value="KAK4536978.1"/>
    <property type="molecule type" value="Genomic_DNA"/>
</dbReference>
<keyword evidence="10" id="KW-0472">Membrane</keyword>
<keyword evidence="7 12" id="KW-0285">Flavoprotein</keyword>
<dbReference type="Gene3D" id="3.20.20.70">
    <property type="entry name" value="Aldolase class I"/>
    <property type="match status" value="1"/>
</dbReference>
<dbReference type="InterPro" id="IPR013785">
    <property type="entry name" value="Aldolase_TIM"/>
</dbReference>
<dbReference type="NCBIfam" id="NF003652">
    <property type="entry name" value="PRK05286.2-5"/>
    <property type="match status" value="1"/>
</dbReference>
<keyword evidence="9 12" id="KW-0560">Oxidoreductase</keyword>
<evidence type="ECO:0000256" key="9">
    <source>
        <dbReference type="ARBA" id="ARBA00023002"/>
    </source>
</evidence>
<dbReference type="GO" id="GO:0006207">
    <property type="term" value="P:'de novo' pyrimidine nucleobase biosynthetic process"/>
    <property type="evidence" value="ECO:0007669"/>
    <property type="project" value="InterPro"/>
</dbReference>
<protein>
    <recommendedName>
        <fullName evidence="6 12">Dihydroorotate dehydrogenase (quinone), mitochondrial</fullName>
        <shortName evidence="12">DHOdehase</shortName>
        <ecNumber evidence="5 12">1.3.5.2</ecNumber>
    </recommendedName>
</protein>
<proteinExistence type="inferred from homology"/>
<dbReference type="PANTHER" id="PTHR48109:SF4">
    <property type="entry name" value="DIHYDROOROTATE DEHYDROGENASE (QUINONE), MITOCHONDRIAL"/>
    <property type="match status" value="1"/>
</dbReference>
<evidence type="ECO:0000313" key="14">
    <source>
        <dbReference type="EMBL" id="KAK4536978.1"/>
    </source>
</evidence>
<keyword evidence="15" id="KW-1185">Reference proteome</keyword>
<dbReference type="PANTHER" id="PTHR48109">
    <property type="entry name" value="DIHYDROOROTATE DEHYDROGENASE (QUINONE), MITOCHONDRIAL-RELATED"/>
    <property type="match status" value="1"/>
</dbReference>
<evidence type="ECO:0000313" key="15">
    <source>
        <dbReference type="Proteomes" id="UP001301350"/>
    </source>
</evidence>
<evidence type="ECO:0000256" key="5">
    <source>
        <dbReference type="ARBA" id="ARBA00012791"/>
    </source>
</evidence>
<dbReference type="PROSITE" id="PS00912">
    <property type="entry name" value="DHODEHASE_2"/>
    <property type="match status" value="1"/>
</dbReference>
<evidence type="ECO:0000256" key="11">
    <source>
        <dbReference type="ARBA" id="ARBA00048639"/>
    </source>
</evidence>
<gene>
    <name evidence="14" type="ORF">CDCA_CDCA10G3003</name>
</gene>
<dbReference type="CDD" id="cd04738">
    <property type="entry name" value="DHOD_2_like"/>
    <property type="match status" value="1"/>
</dbReference>
<evidence type="ECO:0000256" key="2">
    <source>
        <dbReference type="ARBA" id="ARBA00004370"/>
    </source>
</evidence>
<comment type="pathway">
    <text evidence="3 12">Pyrimidine metabolism; UMP biosynthesis via de novo pathway; orotate from (S)-dihydroorotate (quinone route): step 1/1.</text>
</comment>
<keyword evidence="12" id="KW-0999">Mitochondrion inner membrane</keyword>
<evidence type="ECO:0000256" key="3">
    <source>
        <dbReference type="ARBA" id="ARBA00005161"/>
    </source>
</evidence>
<evidence type="ECO:0000259" key="13">
    <source>
        <dbReference type="Pfam" id="PF01180"/>
    </source>
</evidence>
<dbReference type="NCBIfam" id="TIGR01036">
    <property type="entry name" value="pyrD_sub2"/>
    <property type="match status" value="1"/>
</dbReference>
<comment type="cofactor">
    <cofactor evidence="12">
        <name>FMN</name>
        <dbReference type="ChEBI" id="CHEBI:58210"/>
    </cofactor>
    <text evidence="12">Binds 1 FMN per subunit.</text>
</comment>
<evidence type="ECO:0000256" key="1">
    <source>
        <dbReference type="ARBA" id="ARBA00004229"/>
    </source>
</evidence>
<dbReference type="EC" id="1.3.5.2" evidence="5 12"/>
<dbReference type="InterPro" id="IPR005719">
    <property type="entry name" value="Dihydroorotate_DH_2"/>
</dbReference>
<comment type="similarity">
    <text evidence="4 12">Belongs to the dihydroorotate dehydrogenase family. Type 2 subfamily.</text>
</comment>
<comment type="caution">
    <text evidence="14">The sequence shown here is derived from an EMBL/GenBank/DDBJ whole genome shotgun (WGS) entry which is preliminary data.</text>
</comment>
<reference evidence="14 15" key="1">
    <citation type="submission" date="2022-07" db="EMBL/GenBank/DDBJ databases">
        <title>Genome-wide signatures of adaptation to extreme environments.</title>
        <authorList>
            <person name="Cho C.H."/>
            <person name="Yoon H.S."/>
        </authorList>
    </citation>
    <scope>NUCLEOTIDE SEQUENCE [LARGE SCALE GENOMIC DNA]</scope>
    <source>
        <strain evidence="14 15">DBV 063 E5</strain>
    </source>
</reference>
<evidence type="ECO:0000256" key="7">
    <source>
        <dbReference type="ARBA" id="ARBA00022630"/>
    </source>
</evidence>
<keyword evidence="8 12" id="KW-0288">FMN</keyword>
<dbReference type="GO" id="GO:0106430">
    <property type="term" value="F:dihydroorotate dehydrogenase (quinone) activity"/>
    <property type="evidence" value="ECO:0007669"/>
    <property type="project" value="UniProtKB-EC"/>
</dbReference>
<dbReference type="InterPro" id="IPR001295">
    <property type="entry name" value="Dihydroorotate_DH_CS"/>
</dbReference>
<dbReference type="InterPro" id="IPR005720">
    <property type="entry name" value="Dihydroorotate_DH_cat"/>
</dbReference>
<dbReference type="Proteomes" id="UP001301350">
    <property type="component" value="Unassembled WGS sequence"/>
</dbReference>
<evidence type="ECO:0000256" key="8">
    <source>
        <dbReference type="ARBA" id="ARBA00022643"/>
    </source>
</evidence>
<evidence type="ECO:0000256" key="4">
    <source>
        <dbReference type="ARBA" id="ARBA00005359"/>
    </source>
</evidence>
<evidence type="ECO:0000256" key="6">
    <source>
        <dbReference type="ARBA" id="ARBA00017599"/>
    </source>
</evidence>
<dbReference type="NCBIfam" id="NF003645">
    <property type="entry name" value="PRK05286.1-2"/>
    <property type="match status" value="1"/>
</dbReference>
<feature type="domain" description="Dihydroorotate dehydrogenase catalytic" evidence="13">
    <location>
        <begin position="90"/>
        <end position="410"/>
    </location>
</feature>
<keyword evidence="12" id="KW-0496">Mitochondrion</keyword>
<comment type="catalytic activity">
    <reaction evidence="11 12">
        <text>(S)-dihydroorotate + a quinone = orotate + a quinol</text>
        <dbReference type="Rhea" id="RHEA:30187"/>
        <dbReference type="ChEBI" id="CHEBI:24646"/>
        <dbReference type="ChEBI" id="CHEBI:30839"/>
        <dbReference type="ChEBI" id="CHEBI:30864"/>
        <dbReference type="ChEBI" id="CHEBI:132124"/>
        <dbReference type="EC" id="1.3.5.2"/>
    </reaction>
</comment>
<sequence length="427" mass="46796">MSLRYAARWAMTFGSALGATAMAYVSADAALERGWDPYPALVRPLLMRLEAERAHAFAIGWARHGLMPRAPVHRRGSAVEPSWDRGRPAMLHSVVWHRPFLTPIGLAAGFDKNAEAVDAMLGAGFGFVEVGSVTPRPQPGNARPRLFRLLPDRAIINRMGFNSAGAEVVAQRLAARQEDERHQPHSEASWRRWRPPWHPGIVGVNLGKNRDTAPEQAVDDYVAGLRLLGPYADYVVVNVSSPNTPGLRDMQAQHTLRQLLQRVKEERDRLSWLSHRFGKPPLLVKVSPDLSEAEMRGIAEVVLQVGVDGIVIGNTSVRRPASLQSPPALVGEPGGLSGPPIAEWSTQALRRFYRLTGGKVPLIGVGGVSSGADAYAKIRAGASLVQLYTALVYDGPFLVQRMERELEECLERDGFRHVSEAVGADHR</sequence>
<dbReference type="InterPro" id="IPR050074">
    <property type="entry name" value="DHO_dehydrogenase"/>
</dbReference>
<dbReference type="GO" id="GO:0009507">
    <property type="term" value="C:chloroplast"/>
    <property type="evidence" value="ECO:0007669"/>
    <property type="project" value="UniProtKB-SubCell"/>
</dbReference>
<dbReference type="SUPFAM" id="SSF51395">
    <property type="entry name" value="FMN-linked oxidoreductases"/>
    <property type="match status" value="1"/>
</dbReference>
<dbReference type="HAMAP" id="MF_00225">
    <property type="entry name" value="DHO_dh_type2"/>
    <property type="match status" value="1"/>
</dbReference>
<accession>A0AAV9IY00</accession>
<dbReference type="GO" id="GO:0009220">
    <property type="term" value="P:pyrimidine ribonucleotide biosynthetic process"/>
    <property type="evidence" value="ECO:0007669"/>
    <property type="project" value="TreeGrafter"/>
</dbReference>
<dbReference type="PROSITE" id="PS00911">
    <property type="entry name" value="DHODEHASE_1"/>
    <property type="match status" value="1"/>
</dbReference>
<organism evidence="14 15">
    <name type="scientific">Cyanidium caldarium</name>
    <name type="common">Red alga</name>
    <dbReference type="NCBI Taxonomy" id="2771"/>
    <lineage>
        <taxon>Eukaryota</taxon>
        <taxon>Rhodophyta</taxon>
        <taxon>Bangiophyceae</taxon>
        <taxon>Cyanidiales</taxon>
        <taxon>Cyanidiaceae</taxon>
        <taxon>Cyanidium</taxon>
    </lineage>
</organism>
<dbReference type="AlphaFoldDB" id="A0AAV9IY00"/>
<dbReference type="Pfam" id="PF01180">
    <property type="entry name" value="DHO_dh"/>
    <property type="match status" value="1"/>
</dbReference>
<evidence type="ECO:0000256" key="10">
    <source>
        <dbReference type="ARBA" id="ARBA00023136"/>
    </source>
</evidence>
<name>A0AAV9IY00_CYACA</name>